<sequence length="397" mass="45363">MHEKEKKFSSARSAFPCASLRVFESCLKGYCVGGPHYTANHVSMHRRGGGYQPTRGGGYPPHYQGGGYRPRPEPGQYPPRSHPYGATDASSVAAAERQPLDKEPEGKSKASCVSCLASSSLCWLRCATPCSISLQSHCCPYFENATDRSSNDSDNSSDTCNRDNHHGPDHQHCDLGNQDHSQNQSQHRNQYHHQIHNHIHNQFQNQSQYSSQYSNQYSSQYSSQYSNQYRSQYHRQCHYQFHRYDPIHVCNRDCDLYDWAGCHHTSYYDWKRTCPINYTPNHSAALVDVQSAMGRAKVEQYWTTKKIYHYAVFDIYFLQGRGDPVVGLKEAFDLLKYCMVREDYQNVGLALFEVECEDWRHACSNHTMALSGTDRFRDVTAYFASLANVSSSSVICM</sequence>
<dbReference type="AlphaFoldDB" id="A0AAQ4FFT9"/>
<keyword evidence="3" id="KW-1185">Reference proteome</keyword>
<feature type="compositionally biased region" description="Basic and acidic residues" evidence="1">
    <location>
        <begin position="98"/>
        <end position="107"/>
    </location>
</feature>
<gene>
    <name evidence="2" type="ORF">V5799_008046</name>
</gene>
<proteinExistence type="predicted"/>
<feature type="compositionally biased region" description="Gly residues" evidence="1">
    <location>
        <begin position="49"/>
        <end position="68"/>
    </location>
</feature>
<evidence type="ECO:0000313" key="2">
    <source>
        <dbReference type="EMBL" id="KAK8785585.1"/>
    </source>
</evidence>
<evidence type="ECO:0000256" key="1">
    <source>
        <dbReference type="SAM" id="MobiDB-lite"/>
    </source>
</evidence>
<feature type="compositionally biased region" description="Basic and acidic residues" evidence="1">
    <location>
        <begin position="160"/>
        <end position="173"/>
    </location>
</feature>
<name>A0AAQ4FFT9_AMBAM</name>
<organism evidence="2 3">
    <name type="scientific">Amblyomma americanum</name>
    <name type="common">Lone star tick</name>
    <dbReference type="NCBI Taxonomy" id="6943"/>
    <lineage>
        <taxon>Eukaryota</taxon>
        <taxon>Metazoa</taxon>
        <taxon>Ecdysozoa</taxon>
        <taxon>Arthropoda</taxon>
        <taxon>Chelicerata</taxon>
        <taxon>Arachnida</taxon>
        <taxon>Acari</taxon>
        <taxon>Parasitiformes</taxon>
        <taxon>Ixodida</taxon>
        <taxon>Ixodoidea</taxon>
        <taxon>Ixodidae</taxon>
        <taxon>Amblyomminae</taxon>
        <taxon>Amblyomma</taxon>
    </lineage>
</organism>
<feature type="region of interest" description="Disordered" evidence="1">
    <location>
        <begin position="48"/>
        <end position="107"/>
    </location>
</feature>
<reference evidence="2 3" key="1">
    <citation type="journal article" date="2023" name="Arcadia Sci">
        <title>De novo assembly of a long-read Amblyomma americanum tick genome.</title>
        <authorList>
            <person name="Chou S."/>
            <person name="Poskanzer K.E."/>
            <person name="Rollins M."/>
            <person name="Thuy-Boun P.S."/>
        </authorList>
    </citation>
    <scope>NUCLEOTIDE SEQUENCE [LARGE SCALE GENOMIC DNA]</scope>
    <source>
        <strain evidence="2">F_SG_1</strain>
        <tissue evidence="2">Salivary glands</tissue>
    </source>
</reference>
<accession>A0AAQ4FFT9</accession>
<protein>
    <submittedName>
        <fullName evidence="2">Uncharacterized protein</fullName>
    </submittedName>
</protein>
<dbReference type="EMBL" id="JARKHS020003387">
    <property type="protein sequence ID" value="KAK8785585.1"/>
    <property type="molecule type" value="Genomic_DNA"/>
</dbReference>
<evidence type="ECO:0000313" key="3">
    <source>
        <dbReference type="Proteomes" id="UP001321473"/>
    </source>
</evidence>
<dbReference type="Proteomes" id="UP001321473">
    <property type="component" value="Unassembled WGS sequence"/>
</dbReference>
<comment type="caution">
    <text evidence="2">The sequence shown here is derived from an EMBL/GenBank/DDBJ whole genome shotgun (WGS) entry which is preliminary data.</text>
</comment>
<feature type="region of interest" description="Disordered" evidence="1">
    <location>
        <begin position="146"/>
        <end position="190"/>
    </location>
</feature>